<organism evidence="1">
    <name type="scientific">marine sediment metagenome</name>
    <dbReference type="NCBI Taxonomy" id="412755"/>
    <lineage>
        <taxon>unclassified sequences</taxon>
        <taxon>metagenomes</taxon>
        <taxon>ecological metagenomes</taxon>
    </lineage>
</organism>
<reference evidence="1" key="1">
    <citation type="journal article" date="2014" name="Front. Microbiol.">
        <title>High frequency of phylogenetically diverse reductive dehalogenase-homologous genes in deep subseafloor sedimentary metagenomes.</title>
        <authorList>
            <person name="Kawai M."/>
            <person name="Futagami T."/>
            <person name="Toyoda A."/>
            <person name="Takaki Y."/>
            <person name="Nishi S."/>
            <person name="Hori S."/>
            <person name="Arai W."/>
            <person name="Tsubouchi T."/>
            <person name="Morono Y."/>
            <person name="Uchiyama I."/>
            <person name="Ito T."/>
            <person name="Fujiyama A."/>
            <person name="Inagaki F."/>
            <person name="Takami H."/>
        </authorList>
    </citation>
    <scope>NUCLEOTIDE SEQUENCE</scope>
    <source>
        <strain evidence="1">Expedition CK06-06</strain>
    </source>
</reference>
<sequence>MIQKFGLIIKKIIPEFILYKLLNTLLKPRIKKAKRAFKQALSTPVYLDQNKLKSLQQKYSYPPNHGYDPQTLEKRGKERAKGILNLIHKRKEEINTFLE</sequence>
<accession>X0VBC7</accession>
<name>X0VBC7_9ZZZZ</name>
<gene>
    <name evidence="1" type="ORF">S01H1_24746</name>
</gene>
<evidence type="ECO:0000313" key="1">
    <source>
        <dbReference type="EMBL" id="GAF97910.1"/>
    </source>
</evidence>
<feature type="non-terminal residue" evidence="1">
    <location>
        <position position="99"/>
    </location>
</feature>
<protein>
    <submittedName>
        <fullName evidence="1">Uncharacterized protein</fullName>
    </submittedName>
</protein>
<proteinExistence type="predicted"/>
<comment type="caution">
    <text evidence="1">The sequence shown here is derived from an EMBL/GenBank/DDBJ whole genome shotgun (WGS) entry which is preliminary data.</text>
</comment>
<dbReference type="AlphaFoldDB" id="X0VBC7"/>
<dbReference type="EMBL" id="BARS01014898">
    <property type="protein sequence ID" value="GAF97910.1"/>
    <property type="molecule type" value="Genomic_DNA"/>
</dbReference>